<dbReference type="OrthoDB" id="5362287at2759"/>
<evidence type="ECO:0000313" key="2">
    <source>
        <dbReference type="Proteomes" id="UP000799757"/>
    </source>
</evidence>
<keyword evidence="2" id="KW-1185">Reference proteome</keyword>
<dbReference type="Proteomes" id="UP000799757">
    <property type="component" value="Unassembled WGS sequence"/>
</dbReference>
<organism evidence="1 2">
    <name type="scientific">Melanomma pulvis-pyrius CBS 109.77</name>
    <dbReference type="NCBI Taxonomy" id="1314802"/>
    <lineage>
        <taxon>Eukaryota</taxon>
        <taxon>Fungi</taxon>
        <taxon>Dikarya</taxon>
        <taxon>Ascomycota</taxon>
        <taxon>Pezizomycotina</taxon>
        <taxon>Dothideomycetes</taxon>
        <taxon>Pleosporomycetidae</taxon>
        <taxon>Pleosporales</taxon>
        <taxon>Melanommataceae</taxon>
        <taxon>Melanomma</taxon>
    </lineage>
</organism>
<accession>A0A6A6WNQ1</accession>
<gene>
    <name evidence="1" type="ORF">K505DRAFT_354851</name>
</gene>
<protein>
    <submittedName>
        <fullName evidence="1">Uncharacterized protein</fullName>
    </submittedName>
</protein>
<sequence>MAEVSHTLSGQYCHYFRPKEGAQCHPKHETHLSVEGDGDFGFHGTVPWERWQLLNFYYHVFQQSAFDPRAMLQARRSEDPGALEQYLETVVPNFQKKIGNPYLADAMFPKLKSRITFHSGRMVCYCVLHNTVGPEGLDW</sequence>
<dbReference type="AlphaFoldDB" id="A0A6A6WNQ1"/>
<reference evidence="1" key="1">
    <citation type="journal article" date="2020" name="Stud. Mycol.">
        <title>101 Dothideomycetes genomes: a test case for predicting lifestyles and emergence of pathogens.</title>
        <authorList>
            <person name="Haridas S."/>
            <person name="Albert R."/>
            <person name="Binder M."/>
            <person name="Bloem J."/>
            <person name="Labutti K."/>
            <person name="Salamov A."/>
            <person name="Andreopoulos B."/>
            <person name="Baker S."/>
            <person name="Barry K."/>
            <person name="Bills G."/>
            <person name="Bluhm B."/>
            <person name="Cannon C."/>
            <person name="Castanera R."/>
            <person name="Culley D."/>
            <person name="Daum C."/>
            <person name="Ezra D."/>
            <person name="Gonzalez J."/>
            <person name="Henrissat B."/>
            <person name="Kuo A."/>
            <person name="Liang C."/>
            <person name="Lipzen A."/>
            <person name="Lutzoni F."/>
            <person name="Magnuson J."/>
            <person name="Mondo S."/>
            <person name="Nolan M."/>
            <person name="Ohm R."/>
            <person name="Pangilinan J."/>
            <person name="Park H.-J."/>
            <person name="Ramirez L."/>
            <person name="Alfaro M."/>
            <person name="Sun H."/>
            <person name="Tritt A."/>
            <person name="Yoshinaga Y."/>
            <person name="Zwiers L.-H."/>
            <person name="Turgeon B."/>
            <person name="Goodwin S."/>
            <person name="Spatafora J."/>
            <person name="Crous P."/>
            <person name="Grigoriev I."/>
        </authorList>
    </citation>
    <scope>NUCLEOTIDE SEQUENCE</scope>
    <source>
        <strain evidence="1">CBS 109.77</strain>
    </source>
</reference>
<proteinExistence type="predicted"/>
<name>A0A6A6WNQ1_9PLEO</name>
<evidence type="ECO:0000313" key="1">
    <source>
        <dbReference type="EMBL" id="KAF2785722.1"/>
    </source>
</evidence>
<dbReference type="EMBL" id="MU002710">
    <property type="protein sequence ID" value="KAF2785722.1"/>
    <property type="molecule type" value="Genomic_DNA"/>
</dbReference>